<evidence type="ECO:0000313" key="1">
    <source>
        <dbReference type="EMBL" id="RRT55411.1"/>
    </source>
</evidence>
<name>A0A426YUQ1_ENSVE</name>
<dbReference type="AlphaFoldDB" id="A0A426YUQ1"/>
<proteinExistence type="predicted"/>
<evidence type="ECO:0000313" key="2">
    <source>
        <dbReference type="Proteomes" id="UP000287651"/>
    </source>
</evidence>
<organism evidence="1 2">
    <name type="scientific">Ensete ventricosum</name>
    <name type="common">Abyssinian banana</name>
    <name type="synonym">Musa ensete</name>
    <dbReference type="NCBI Taxonomy" id="4639"/>
    <lineage>
        <taxon>Eukaryota</taxon>
        <taxon>Viridiplantae</taxon>
        <taxon>Streptophyta</taxon>
        <taxon>Embryophyta</taxon>
        <taxon>Tracheophyta</taxon>
        <taxon>Spermatophyta</taxon>
        <taxon>Magnoliopsida</taxon>
        <taxon>Liliopsida</taxon>
        <taxon>Zingiberales</taxon>
        <taxon>Musaceae</taxon>
        <taxon>Ensete</taxon>
    </lineage>
</organism>
<gene>
    <name evidence="1" type="ORF">B296_00019780</name>
</gene>
<reference evidence="1 2" key="1">
    <citation type="journal article" date="2014" name="Agronomy (Basel)">
        <title>A Draft Genome Sequence for Ensete ventricosum, the Drought-Tolerant Tree Against Hunger.</title>
        <authorList>
            <person name="Harrison J."/>
            <person name="Moore K.A."/>
            <person name="Paszkiewicz K."/>
            <person name="Jones T."/>
            <person name="Grant M."/>
            <person name="Ambacheew D."/>
            <person name="Muzemil S."/>
            <person name="Studholme D.J."/>
        </authorList>
    </citation>
    <scope>NUCLEOTIDE SEQUENCE [LARGE SCALE GENOMIC DNA]</scope>
</reference>
<accession>A0A426YUQ1</accession>
<comment type="caution">
    <text evidence="1">The sequence shown here is derived from an EMBL/GenBank/DDBJ whole genome shotgun (WGS) entry which is preliminary data.</text>
</comment>
<dbReference type="EMBL" id="AMZH03010101">
    <property type="protein sequence ID" value="RRT55411.1"/>
    <property type="molecule type" value="Genomic_DNA"/>
</dbReference>
<sequence length="56" mass="6470">MLPRQVGPEFRRTILGYRSGPRQDLSSSNHRRVSTPQNLECIQPKKILHMKGARAR</sequence>
<dbReference type="Proteomes" id="UP000287651">
    <property type="component" value="Unassembled WGS sequence"/>
</dbReference>
<protein>
    <submittedName>
        <fullName evidence="1">Uncharacterized protein</fullName>
    </submittedName>
</protein>